<accession>A0A1H2AX75</accession>
<reference evidence="2" key="1">
    <citation type="submission" date="2016-10" db="EMBL/GenBank/DDBJ databases">
        <authorList>
            <person name="Varghese N."/>
            <person name="Submissions S."/>
        </authorList>
    </citation>
    <scope>NUCLEOTIDE SEQUENCE [LARGE SCALE GENOMIC DNA]</scope>
    <source>
        <strain evidence="2">BS3782</strain>
    </source>
</reference>
<dbReference type="Proteomes" id="UP000182814">
    <property type="component" value="Chromosome I"/>
</dbReference>
<evidence type="ECO:0000313" key="1">
    <source>
        <dbReference type="EMBL" id="SDT50442.1"/>
    </source>
</evidence>
<sequence length="57" mass="6047">MVGGADGSLNQDQKIAAFASSYRGRTAAISPVYTVNVGAGEACDLFGYINIRSRSRY</sequence>
<organism evidence="1 2">
    <name type="scientific">Pseudomonas lini</name>
    <dbReference type="NCBI Taxonomy" id="163011"/>
    <lineage>
        <taxon>Bacteria</taxon>
        <taxon>Pseudomonadati</taxon>
        <taxon>Pseudomonadota</taxon>
        <taxon>Gammaproteobacteria</taxon>
        <taxon>Pseudomonadales</taxon>
        <taxon>Pseudomonadaceae</taxon>
        <taxon>Pseudomonas</taxon>
    </lineage>
</organism>
<gene>
    <name evidence="1" type="ORF">SAMN04490191_4822</name>
</gene>
<dbReference type="AlphaFoldDB" id="A0A1H2AX75"/>
<protein>
    <submittedName>
        <fullName evidence="1">Uncharacterized protein</fullName>
    </submittedName>
</protein>
<name>A0A1H2AX75_9PSED</name>
<evidence type="ECO:0000313" key="2">
    <source>
        <dbReference type="Proteomes" id="UP000182814"/>
    </source>
</evidence>
<proteinExistence type="predicted"/>
<dbReference type="EMBL" id="LT629746">
    <property type="protein sequence ID" value="SDT50442.1"/>
    <property type="molecule type" value="Genomic_DNA"/>
</dbReference>
<keyword evidence="2" id="KW-1185">Reference proteome</keyword>